<organism evidence="2 3">
    <name type="scientific">Ensifer canadensis</name>
    <dbReference type="NCBI Taxonomy" id="555315"/>
    <lineage>
        <taxon>Bacteria</taxon>
        <taxon>Pseudomonadati</taxon>
        <taxon>Pseudomonadota</taxon>
        <taxon>Alphaproteobacteria</taxon>
        <taxon>Hyphomicrobiales</taxon>
        <taxon>Rhizobiaceae</taxon>
        <taxon>Sinorhizobium/Ensifer group</taxon>
        <taxon>Ensifer</taxon>
    </lineage>
</organism>
<keyword evidence="1" id="KW-0472">Membrane</keyword>
<feature type="transmembrane region" description="Helical" evidence="1">
    <location>
        <begin position="96"/>
        <end position="119"/>
    </location>
</feature>
<dbReference type="Proteomes" id="UP000744980">
    <property type="component" value="Unassembled WGS sequence"/>
</dbReference>
<feature type="transmembrane region" description="Helical" evidence="1">
    <location>
        <begin position="40"/>
        <end position="60"/>
    </location>
</feature>
<sequence length="141" mass="15567">MQPVFFALAAIPTNLAVYLGHVDPPLGELYHQLVSKTNSGPLRILNVLAILYLAWNLRIVPFQMVCAAGRHSLPVFSIGTLPVCIAKALMQAKTNIALPIQGITFVVGCLVRLAVASWLERRRQQPLRTPRLQKMRTMAGL</sequence>
<dbReference type="EMBL" id="WXFA01000063">
    <property type="protein sequence ID" value="MBM3095968.1"/>
    <property type="molecule type" value="Genomic_DNA"/>
</dbReference>
<dbReference type="InterPro" id="IPR014550">
    <property type="entry name" value="UCP028704_OpgC"/>
</dbReference>
<comment type="caution">
    <text evidence="2">The sequence shown here is derived from an EMBL/GenBank/DDBJ whole genome shotgun (WGS) entry which is preliminary data.</text>
</comment>
<accession>A0AAW4FXF8</accession>
<dbReference type="AlphaFoldDB" id="A0AAW4FXF8"/>
<name>A0AAW4FXF8_9HYPH</name>
<proteinExistence type="predicted"/>
<keyword evidence="1" id="KW-0812">Transmembrane</keyword>
<evidence type="ECO:0000313" key="2">
    <source>
        <dbReference type="EMBL" id="MBM3095968.1"/>
    </source>
</evidence>
<reference evidence="2 3" key="1">
    <citation type="submission" date="2020-01" db="EMBL/GenBank/DDBJ databases">
        <title>Draft genome assembly of Ensifer adhaerens T173.</title>
        <authorList>
            <person name="Craig J.E."/>
            <person name="Stinchcombe J.R."/>
        </authorList>
    </citation>
    <scope>NUCLEOTIDE SEQUENCE [LARGE SCALE GENOMIC DNA]</scope>
    <source>
        <strain evidence="2 3">T173</strain>
    </source>
</reference>
<protein>
    <submittedName>
        <fullName evidence="2">Uncharacterized protein</fullName>
    </submittedName>
</protein>
<keyword evidence="1" id="KW-1133">Transmembrane helix</keyword>
<gene>
    <name evidence="2" type="ORF">GFB56_35405</name>
</gene>
<evidence type="ECO:0000313" key="3">
    <source>
        <dbReference type="Proteomes" id="UP000744980"/>
    </source>
</evidence>
<keyword evidence="3" id="KW-1185">Reference proteome</keyword>
<feature type="transmembrane region" description="Helical" evidence="1">
    <location>
        <begin position="72"/>
        <end position="90"/>
    </location>
</feature>
<dbReference type="Pfam" id="PF10129">
    <property type="entry name" value="OpgC_C"/>
    <property type="match status" value="1"/>
</dbReference>
<evidence type="ECO:0000256" key="1">
    <source>
        <dbReference type="SAM" id="Phobius"/>
    </source>
</evidence>